<dbReference type="AlphaFoldDB" id="A0A4C1V425"/>
<organism evidence="2 3">
    <name type="scientific">Eumeta variegata</name>
    <name type="common">Bagworm moth</name>
    <name type="synonym">Eumeta japonica</name>
    <dbReference type="NCBI Taxonomy" id="151549"/>
    <lineage>
        <taxon>Eukaryota</taxon>
        <taxon>Metazoa</taxon>
        <taxon>Ecdysozoa</taxon>
        <taxon>Arthropoda</taxon>
        <taxon>Hexapoda</taxon>
        <taxon>Insecta</taxon>
        <taxon>Pterygota</taxon>
        <taxon>Neoptera</taxon>
        <taxon>Endopterygota</taxon>
        <taxon>Lepidoptera</taxon>
        <taxon>Glossata</taxon>
        <taxon>Ditrysia</taxon>
        <taxon>Tineoidea</taxon>
        <taxon>Psychidae</taxon>
        <taxon>Oiketicinae</taxon>
        <taxon>Eumeta</taxon>
    </lineage>
</organism>
<feature type="region of interest" description="Disordered" evidence="1">
    <location>
        <begin position="27"/>
        <end position="46"/>
    </location>
</feature>
<evidence type="ECO:0000313" key="2">
    <source>
        <dbReference type="EMBL" id="GBP32985.1"/>
    </source>
</evidence>
<evidence type="ECO:0000256" key="1">
    <source>
        <dbReference type="SAM" id="MobiDB-lite"/>
    </source>
</evidence>
<name>A0A4C1V425_EUMVA</name>
<reference evidence="2 3" key="1">
    <citation type="journal article" date="2019" name="Commun. Biol.">
        <title>The bagworm genome reveals a unique fibroin gene that provides high tensile strength.</title>
        <authorList>
            <person name="Kono N."/>
            <person name="Nakamura H."/>
            <person name="Ohtoshi R."/>
            <person name="Tomita M."/>
            <person name="Numata K."/>
            <person name="Arakawa K."/>
        </authorList>
    </citation>
    <scope>NUCLEOTIDE SEQUENCE [LARGE SCALE GENOMIC DNA]</scope>
</reference>
<dbReference type="EMBL" id="BGZK01000268">
    <property type="protein sequence ID" value="GBP32985.1"/>
    <property type="molecule type" value="Genomic_DNA"/>
</dbReference>
<proteinExistence type="predicted"/>
<accession>A0A4C1V425</accession>
<protein>
    <submittedName>
        <fullName evidence="2">Uncharacterized protein</fullName>
    </submittedName>
</protein>
<dbReference type="Proteomes" id="UP000299102">
    <property type="component" value="Unassembled WGS sequence"/>
</dbReference>
<keyword evidence="3" id="KW-1185">Reference proteome</keyword>
<evidence type="ECO:0000313" key="3">
    <source>
        <dbReference type="Proteomes" id="UP000299102"/>
    </source>
</evidence>
<gene>
    <name evidence="2" type="ORF">EVAR_82822_1</name>
</gene>
<comment type="caution">
    <text evidence="2">The sequence shown here is derived from an EMBL/GenBank/DDBJ whole genome shotgun (WGS) entry which is preliminary data.</text>
</comment>
<sequence>MSPDGVLWSLCNVLGTRFLPLVFNSETRSDAEPQPGPSKRLRTGSSNLENHRGYAYWGYHVKKTPLDSTSWLPQSKAKGLHKEENNFIWSYCLYCIREFRQVAFAFLGRVVASPKASGAVFPAPRPPLYLPTVLDV</sequence>